<dbReference type="WBParaSite" id="SBAD_0000262701-mRNA-1">
    <property type="protein sequence ID" value="SBAD_0000262701-mRNA-1"/>
    <property type="gene ID" value="SBAD_0000262701"/>
</dbReference>
<reference evidence="3" key="1">
    <citation type="submission" date="2016-06" db="UniProtKB">
        <authorList>
            <consortium name="WormBaseParasite"/>
        </authorList>
    </citation>
    <scope>IDENTIFICATION</scope>
</reference>
<accession>A0A183IFW0</accession>
<dbReference type="OrthoDB" id="5918736at2759"/>
<name>A0A183IFW0_9BILA</name>
<evidence type="ECO:0000313" key="3">
    <source>
        <dbReference type="WBParaSite" id="SBAD_0000262701-mRNA-1"/>
    </source>
</evidence>
<evidence type="ECO:0000313" key="2">
    <source>
        <dbReference type="Proteomes" id="UP000270296"/>
    </source>
</evidence>
<dbReference type="AlphaFoldDB" id="A0A183IFW0"/>
<organism evidence="3">
    <name type="scientific">Soboliphyme baturini</name>
    <dbReference type="NCBI Taxonomy" id="241478"/>
    <lineage>
        <taxon>Eukaryota</taxon>
        <taxon>Metazoa</taxon>
        <taxon>Ecdysozoa</taxon>
        <taxon>Nematoda</taxon>
        <taxon>Enoplea</taxon>
        <taxon>Dorylaimia</taxon>
        <taxon>Dioctophymatida</taxon>
        <taxon>Dioctophymatoidea</taxon>
        <taxon>Soboliphymatidae</taxon>
        <taxon>Soboliphyme</taxon>
    </lineage>
</organism>
<reference evidence="1 2" key="2">
    <citation type="submission" date="2018-11" db="EMBL/GenBank/DDBJ databases">
        <authorList>
            <consortium name="Pathogen Informatics"/>
        </authorList>
    </citation>
    <scope>NUCLEOTIDE SEQUENCE [LARGE SCALE GENOMIC DNA]</scope>
</reference>
<keyword evidence="2" id="KW-1185">Reference proteome</keyword>
<protein>
    <submittedName>
        <fullName evidence="3">CRISPR type III A-associated protein Csm2</fullName>
    </submittedName>
</protein>
<evidence type="ECO:0000313" key="1">
    <source>
        <dbReference type="EMBL" id="VDO97845.1"/>
    </source>
</evidence>
<dbReference type="EMBL" id="UZAM01007256">
    <property type="protein sequence ID" value="VDO97845.1"/>
    <property type="molecule type" value="Genomic_DNA"/>
</dbReference>
<dbReference type="Proteomes" id="UP000270296">
    <property type="component" value="Unassembled WGS sequence"/>
</dbReference>
<sequence length="151" mass="17343">MDSVTSIIAALVKDNTITAAEASRYLEAIRQQLIAMHKHLLKDLKATPISREKPKTTIAETFNQMLIFTEVLLNGEQAKQNLFDSLKELYALYKQGNQQSYELLRRYISFIQVEGEANRISKEAQNIIYSFVVSAFKEVNNELELHKIHRA</sequence>
<gene>
    <name evidence="1" type="ORF">SBAD_LOCUS2504</name>
</gene>
<proteinExistence type="predicted"/>